<reference evidence="2 3" key="1">
    <citation type="submission" date="2019-03" db="EMBL/GenBank/DDBJ databases">
        <title>First draft genome of Liparis tanakae, snailfish: a comprehensive survey of snailfish specific genes.</title>
        <authorList>
            <person name="Kim W."/>
            <person name="Song I."/>
            <person name="Jeong J.-H."/>
            <person name="Kim D."/>
            <person name="Kim S."/>
            <person name="Ryu S."/>
            <person name="Song J.Y."/>
            <person name="Lee S.K."/>
        </authorList>
    </citation>
    <scope>NUCLEOTIDE SEQUENCE [LARGE SCALE GENOMIC DNA]</scope>
    <source>
        <tissue evidence="2">Muscle</tissue>
    </source>
</reference>
<feature type="region of interest" description="Disordered" evidence="1">
    <location>
        <begin position="44"/>
        <end position="111"/>
    </location>
</feature>
<dbReference type="AlphaFoldDB" id="A0A4Z2FFH7"/>
<name>A0A4Z2FFH7_9TELE</name>
<protein>
    <submittedName>
        <fullName evidence="2">Uncharacterized protein</fullName>
    </submittedName>
</protein>
<gene>
    <name evidence="2" type="ORF">EYF80_050181</name>
</gene>
<dbReference type="EMBL" id="SRLO01001260">
    <property type="protein sequence ID" value="TNN39650.1"/>
    <property type="molecule type" value="Genomic_DNA"/>
</dbReference>
<accession>A0A4Z2FFH7</accession>
<feature type="compositionally biased region" description="Basic and acidic residues" evidence="1">
    <location>
        <begin position="287"/>
        <end position="303"/>
    </location>
</feature>
<proteinExistence type="predicted"/>
<feature type="region of interest" description="Disordered" evidence="1">
    <location>
        <begin position="256"/>
        <end position="303"/>
    </location>
</feature>
<evidence type="ECO:0000313" key="3">
    <source>
        <dbReference type="Proteomes" id="UP000314294"/>
    </source>
</evidence>
<dbReference type="Proteomes" id="UP000314294">
    <property type="component" value="Unassembled WGS sequence"/>
</dbReference>
<feature type="compositionally biased region" description="Basic and acidic residues" evidence="1">
    <location>
        <begin position="55"/>
        <end position="67"/>
    </location>
</feature>
<feature type="compositionally biased region" description="Gly residues" evidence="1">
    <location>
        <begin position="68"/>
        <end position="82"/>
    </location>
</feature>
<organism evidence="2 3">
    <name type="scientific">Liparis tanakae</name>
    <name type="common">Tanaka's snailfish</name>
    <dbReference type="NCBI Taxonomy" id="230148"/>
    <lineage>
        <taxon>Eukaryota</taxon>
        <taxon>Metazoa</taxon>
        <taxon>Chordata</taxon>
        <taxon>Craniata</taxon>
        <taxon>Vertebrata</taxon>
        <taxon>Euteleostomi</taxon>
        <taxon>Actinopterygii</taxon>
        <taxon>Neopterygii</taxon>
        <taxon>Teleostei</taxon>
        <taxon>Neoteleostei</taxon>
        <taxon>Acanthomorphata</taxon>
        <taxon>Eupercaria</taxon>
        <taxon>Perciformes</taxon>
        <taxon>Cottioidei</taxon>
        <taxon>Cottales</taxon>
        <taxon>Liparidae</taxon>
        <taxon>Liparis</taxon>
    </lineage>
</organism>
<keyword evidence="3" id="KW-1185">Reference proteome</keyword>
<evidence type="ECO:0000313" key="2">
    <source>
        <dbReference type="EMBL" id="TNN39650.1"/>
    </source>
</evidence>
<comment type="caution">
    <text evidence="2">The sequence shown here is derived from an EMBL/GenBank/DDBJ whole genome shotgun (WGS) entry which is preliminary data.</text>
</comment>
<sequence>MSTRYGRPYQQQLKHTTELLLAADKLTAPHSVLSKACCSAAEAPAPSVATGTERSAAESRGAEERGGRLLGAGRWGFLSGGGRTDRQTDRQTSLRGAGGLGPENDAAPVKEQRGTGSFCTFTENICDPCAMFANRVLTQPPLVGRCSPRWPPKCQPALHMPAFAVPAYSCHSPTEFSWPPPSPNLFPFPRHPPSSVSIPGLSSPLHTLTHSLTSSLLCQRPLISNKAASVMTRPMLNHRLRTTDSEGEEVMELRYGQRRGSGAVPPADRRGTDATPRTGQSFYGKGRAKEIVGERKGEGASTI</sequence>
<evidence type="ECO:0000256" key="1">
    <source>
        <dbReference type="SAM" id="MobiDB-lite"/>
    </source>
</evidence>